<proteinExistence type="predicted"/>
<gene>
    <name evidence="1" type="ordered locus">CTC_02148</name>
</gene>
<evidence type="ECO:0000313" key="1">
    <source>
        <dbReference type="EMBL" id="AAO36642.1"/>
    </source>
</evidence>
<dbReference type="EMBL" id="AE015927">
    <property type="protein sequence ID" value="AAO36642.1"/>
    <property type="molecule type" value="Genomic_DNA"/>
</dbReference>
<reference evidence="1 2" key="1">
    <citation type="journal article" date="2003" name="Proc. Natl. Acad. Sci. U.S.A.">
        <title>The genome sequence of Clostridium tetani, the causative agent of tetanus disease.</title>
        <authorList>
            <person name="Brueggemann H."/>
            <person name="Baumer S."/>
            <person name="Fricke W.F."/>
            <person name="Wiezer A."/>
            <person name="Liesegang H."/>
            <person name="Decker I."/>
            <person name="Herzberg C."/>
            <person name="Martinez-Arias R."/>
            <person name="Merkl R."/>
            <person name="Henne A."/>
            <person name="Gottschalk G."/>
        </authorList>
    </citation>
    <scope>NUCLEOTIDE SEQUENCE [LARGE SCALE GENOMIC DNA]</scope>
    <source>
        <strain evidence="2">Massachusetts / E88</strain>
    </source>
</reference>
<keyword evidence="2" id="KW-1185">Reference proteome</keyword>
<dbReference type="HOGENOM" id="CLU_1831715_0_0_9"/>
<evidence type="ECO:0000313" key="2">
    <source>
        <dbReference type="Proteomes" id="UP000001412"/>
    </source>
</evidence>
<dbReference type="AlphaFoldDB" id="Q892F3"/>
<sequence length="140" mass="16490">MKQVEGYRIFNLIGGNGMTDKERIDLLERQVLELSKKLEQKKIIKPWYELCEEINLDKRLLEAFGTNENNPRVAQTRSSICCIIGKAFRKSSVLNLDTKECNEAKEFINYVIDFIKNTRDKYKVSNPVRGYERKFEYRGD</sequence>
<dbReference type="Proteomes" id="UP000001412">
    <property type="component" value="Chromosome"/>
</dbReference>
<accession>Q892F3</accession>
<protein>
    <submittedName>
        <fullName evidence="1">Uncharacterized protein</fullName>
    </submittedName>
</protein>
<organism evidence="1 2">
    <name type="scientific">Clostridium tetani (strain Massachusetts / E88)</name>
    <dbReference type="NCBI Taxonomy" id="212717"/>
    <lineage>
        <taxon>Bacteria</taxon>
        <taxon>Bacillati</taxon>
        <taxon>Bacillota</taxon>
        <taxon>Clostridia</taxon>
        <taxon>Eubacteriales</taxon>
        <taxon>Clostridiaceae</taxon>
        <taxon>Clostridium</taxon>
    </lineage>
</organism>
<name>Q892F3_CLOTE</name>
<dbReference type="KEGG" id="ctc:CTC_02148"/>